<name>A0A366ETM2_9HYPH</name>
<dbReference type="Proteomes" id="UP000253529">
    <property type="component" value="Unassembled WGS sequence"/>
</dbReference>
<dbReference type="InterPro" id="IPR018225">
    <property type="entry name" value="Transaldolase_AS"/>
</dbReference>
<dbReference type="GO" id="GO:0005975">
    <property type="term" value="P:carbohydrate metabolic process"/>
    <property type="evidence" value="ECO:0007669"/>
    <property type="project" value="InterPro"/>
</dbReference>
<proteinExistence type="predicted"/>
<dbReference type="InterPro" id="IPR001585">
    <property type="entry name" value="TAL/FSA"/>
</dbReference>
<keyword evidence="3" id="KW-1185">Reference proteome</keyword>
<organism evidence="2 3">
    <name type="scientific">Roseiarcus fermentans</name>
    <dbReference type="NCBI Taxonomy" id="1473586"/>
    <lineage>
        <taxon>Bacteria</taxon>
        <taxon>Pseudomonadati</taxon>
        <taxon>Pseudomonadota</taxon>
        <taxon>Alphaproteobacteria</taxon>
        <taxon>Hyphomicrobiales</taxon>
        <taxon>Roseiarcaceae</taxon>
        <taxon>Roseiarcus</taxon>
    </lineage>
</organism>
<dbReference type="PROSITE" id="PS01054">
    <property type="entry name" value="TRANSALDOLASE_1"/>
    <property type="match status" value="1"/>
</dbReference>
<dbReference type="Pfam" id="PF00923">
    <property type="entry name" value="TAL_FSA"/>
    <property type="match status" value="1"/>
</dbReference>
<evidence type="ECO:0000256" key="1">
    <source>
        <dbReference type="ARBA" id="ARBA00023270"/>
    </source>
</evidence>
<sequence>MTISPPNPSPLYRTVHAGPTDVWNDSCSPRELEYAIGNGAVGATTNPSIVLAVLKKEFAAWKDRLLQLIHDNPAASEDEIAWKLIELMGLRGAEMLLPVFERERRRKGRLSMQTNPVNYRNVPALVEQAVHFAGLAPNIQVKIPATAAGIAAIEEATRLGVDINATVSFTLPQAIAVAEAVERGLDRRAAEGHDVSGMTPVCTLMIGRLDDWLKVVATREGVVTTPGHLDWAGVATFKKAYGLFKARGYRTRLLAAAYRHHLHWSQLIGGDVVLTIPYEWQVQFNKSDVEVKKRIDDPVDPAIVADLYRKFPDFRRAYDEGGLSIEEFDRYGATARTLRSFIEAYRELTALVRDSMLPAP</sequence>
<reference evidence="2 3" key="1">
    <citation type="submission" date="2018-06" db="EMBL/GenBank/DDBJ databases">
        <title>Genomic Encyclopedia of Type Strains, Phase IV (KMG-IV): sequencing the most valuable type-strain genomes for metagenomic binning, comparative biology and taxonomic classification.</title>
        <authorList>
            <person name="Goeker M."/>
        </authorList>
    </citation>
    <scope>NUCLEOTIDE SEQUENCE [LARGE SCALE GENOMIC DNA]</scope>
    <source>
        <strain evidence="2 3">DSM 24875</strain>
    </source>
</reference>
<evidence type="ECO:0000313" key="3">
    <source>
        <dbReference type="Proteomes" id="UP000253529"/>
    </source>
</evidence>
<dbReference type="SUPFAM" id="SSF51569">
    <property type="entry name" value="Aldolase"/>
    <property type="match status" value="1"/>
</dbReference>
<dbReference type="EMBL" id="QNRK01000033">
    <property type="protein sequence ID" value="RBP05753.1"/>
    <property type="molecule type" value="Genomic_DNA"/>
</dbReference>
<accession>A0A366ETM2</accession>
<comment type="caution">
    <text evidence="2">The sequence shown here is derived from an EMBL/GenBank/DDBJ whole genome shotgun (WGS) entry which is preliminary data.</text>
</comment>
<dbReference type="PANTHER" id="PTHR10683">
    <property type="entry name" value="TRANSALDOLASE"/>
    <property type="match status" value="1"/>
</dbReference>
<keyword evidence="1" id="KW-0704">Schiff base</keyword>
<dbReference type="InterPro" id="IPR013785">
    <property type="entry name" value="Aldolase_TIM"/>
</dbReference>
<gene>
    <name evidence="2" type="ORF">DFR50_13318</name>
</gene>
<dbReference type="RefSeq" id="WP_210209021.1">
    <property type="nucleotide sequence ID" value="NZ_QNRK01000033.1"/>
</dbReference>
<evidence type="ECO:0000313" key="2">
    <source>
        <dbReference type="EMBL" id="RBP05753.1"/>
    </source>
</evidence>
<protein>
    <submittedName>
        <fullName evidence="2">Transaldolase</fullName>
    </submittedName>
</protein>
<dbReference type="Gene3D" id="3.20.20.70">
    <property type="entry name" value="Aldolase class I"/>
    <property type="match status" value="1"/>
</dbReference>
<dbReference type="AlphaFoldDB" id="A0A366ETM2"/>